<dbReference type="GO" id="GO:0016787">
    <property type="term" value="F:hydrolase activity"/>
    <property type="evidence" value="ECO:0007669"/>
    <property type="project" value="UniProtKB-KW"/>
</dbReference>
<dbReference type="PANTHER" id="PTHR43433">
    <property type="entry name" value="HYDROLASE, ALPHA/BETA FOLD FAMILY PROTEIN"/>
    <property type="match status" value="1"/>
</dbReference>
<dbReference type="RefSeq" id="WP_369189430.1">
    <property type="nucleotide sequence ID" value="NZ_CP163431.1"/>
</dbReference>
<dbReference type="Pfam" id="PF00561">
    <property type="entry name" value="Abhydrolase_1"/>
    <property type="match status" value="1"/>
</dbReference>
<sequence length="356" mass="36699">MSASHRTPRTLTRPRLAVAAAAVALAAVACSSGGGHSTGASNTSSSKPSTHATATATTATTGTATTTTTASAPVPNSAPTGKAAFLGPVRQVPVDGIKIGYRQFGSGPDLVMVMGDTGTMSDWTVDLLSRLARRYHVTIFDNRGVGYTTDDTSIPDTIPLMADDTVGLIKALGLRHPALLGWSMGGEIGLTVAALHPGAISALVSSGGDLGGSEAINTPAAVAKELNSPKTTGPQLMDLLFPADATAARAAYIEQLGLIPPEKVGDETLLRQYQAGQAYESFEGTWDKLPASTIPMLITNGSLDRITPPGNASIITHRAKHAKRVMFPDAGHAMLVQDAGRFVSLVTQFTKASGVE</sequence>
<feature type="region of interest" description="Disordered" evidence="1">
    <location>
        <begin position="34"/>
        <end position="83"/>
    </location>
</feature>
<reference evidence="4" key="1">
    <citation type="submission" date="2024-07" db="EMBL/GenBank/DDBJ databases">
        <authorList>
            <person name="Yu S.T."/>
        </authorList>
    </citation>
    <scope>NUCLEOTIDE SEQUENCE</scope>
    <source>
        <strain evidence="4">R08</strain>
    </source>
</reference>
<protein>
    <submittedName>
        <fullName evidence="4">Alpha/beta fold hydrolase</fullName>
    </submittedName>
</protein>
<dbReference type="SUPFAM" id="SSF53474">
    <property type="entry name" value="alpha/beta-Hydrolases"/>
    <property type="match status" value="1"/>
</dbReference>
<gene>
    <name evidence="4" type="ORF">AB5J58_27025</name>
</gene>
<evidence type="ECO:0000256" key="2">
    <source>
        <dbReference type="SAM" id="SignalP"/>
    </source>
</evidence>
<dbReference type="PROSITE" id="PS51257">
    <property type="entry name" value="PROKAR_LIPOPROTEIN"/>
    <property type="match status" value="1"/>
</dbReference>
<dbReference type="Gene3D" id="3.40.50.1820">
    <property type="entry name" value="alpha/beta hydrolase"/>
    <property type="match status" value="1"/>
</dbReference>
<accession>A0AB39MEG4</accession>
<organism evidence="4">
    <name type="scientific">Streptomyces sp. R08</name>
    <dbReference type="NCBI Taxonomy" id="3238624"/>
    <lineage>
        <taxon>Bacteria</taxon>
        <taxon>Bacillati</taxon>
        <taxon>Actinomycetota</taxon>
        <taxon>Actinomycetes</taxon>
        <taxon>Kitasatosporales</taxon>
        <taxon>Streptomycetaceae</taxon>
        <taxon>Streptomyces</taxon>
    </lineage>
</organism>
<feature type="signal peptide" evidence="2">
    <location>
        <begin position="1"/>
        <end position="26"/>
    </location>
</feature>
<proteinExistence type="predicted"/>
<dbReference type="AlphaFoldDB" id="A0AB39MEG4"/>
<dbReference type="InterPro" id="IPR050471">
    <property type="entry name" value="AB_hydrolase"/>
</dbReference>
<keyword evidence="2" id="KW-0732">Signal</keyword>
<evidence type="ECO:0000259" key="3">
    <source>
        <dbReference type="Pfam" id="PF00561"/>
    </source>
</evidence>
<name>A0AB39MEG4_9ACTN</name>
<dbReference type="InterPro" id="IPR000073">
    <property type="entry name" value="AB_hydrolase_1"/>
</dbReference>
<feature type="compositionally biased region" description="Low complexity" evidence="1">
    <location>
        <begin position="43"/>
        <end position="80"/>
    </location>
</feature>
<feature type="domain" description="AB hydrolase-1" evidence="3">
    <location>
        <begin position="111"/>
        <end position="337"/>
    </location>
</feature>
<keyword evidence="4" id="KW-0378">Hydrolase</keyword>
<evidence type="ECO:0000256" key="1">
    <source>
        <dbReference type="SAM" id="MobiDB-lite"/>
    </source>
</evidence>
<dbReference type="PANTHER" id="PTHR43433:SF5">
    <property type="entry name" value="AB HYDROLASE-1 DOMAIN-CONTAINING PROTEIN"/>
    <property type="match status" value="1"/>
</dbReference>
<evidence type="ECO:0000313" key="4">
    <source>
        <dbReference type="EMBL" id="XDQ03581.1"/>
    </source>
</evidence>
<feature type="chain" id="PRO_5044192629" evidence="2">
    <location>
        <begin position="27"/>
        <end position="356"/>
    </location>
</feature>
<dbReference type="EMBL" id="CP163431">
    <property type="protein sequence ID" value="XDQ03581.1"/>
    <property type="molecule type" value="Genomic_DNA"/>
</dbReference>
<dbReference type="InterPro" id="IPR029058">
    <property type="entry name" value="AB_hydrolase_fold"/>
</dbReference>